<sequence length="61" mass="6983">MSTRIGIDNPVTLQQILNQMKAYQAELRQIKQEKAAIAEAHIYDNAREKIDRDTFHNAVGD</sequence>
<accession>M1WEQ6</accession>
<feature type="coiled-coil region" evidence="1">
    <location>
        <begin position="13"/>
        <end position="40"/>
    </location>
</feature>
<comment type="caution">
    <text evidence="2">The sequence shown here is derived from an EMBL/GenBank/DDBJ whole genome shotgun (WGS) entry which is preliminary data.</text>
</comment>
<keyword evidence="3" id="KW-1185">Reference proteome</keyword>
<evidence type="ECO:0000256" key="1">
    <source>
        <dbReference type="SAM" id="Coils"/>
    </source>
</evidence>
<proteinExistence type="predicted"/>
<name>M1WEQ6_CLAP2</name>
<evidence type="ECO:0000313" key="3">
    <source>
        <dbReference type="Proteomes" id="UP000016801"/>
    </source>
</evidence>
<organism evidence="2 3">
    <name type="scientific">Claviceps purpurea (strain 20.1)</name>
    <name type="common">Ergot fungus</name>
    <name type="synonym">Sphacelia segetum</name>
    <dbReference type="NCBI Taxonomy" id="1111077"/>
    <lineage>
        <taxon>Eukaryota</taxon>
        <taxon>Fungi</taxon>
        <taxon>Dikarya</taxon>
        <taxon>Ascomycota</taxon>
        <taxon>Pezizomycotina</taxon>
        <taxon>Sordariomycetes</taxon>
        <taxon>Hypocreomycetidae</taxon>
        <taxon>Hypocreales</taxon>
        <taxon>Clavicipitaceae</taxon>
        <taxon>Claviceps</taxon>
    </lineage>
</organism>
<dbReference type="AlphaFoldDB" id="M1WEQ6"/>
<dbReference type="EMBL" id="CAGA01000049">
    <property type="protein sequence ID" value="CCE32963.1"/>
    <property type="molecule type" value="Genomic_DNA"/>
</dbReference>
<keyword evidence="1" id="KW-0175">Coiled coil</keyword>
<reference evidence="2 3" key="1">
    <citation type="journal article" date="2013" name="PLoS Genet.">
        <title>Plant-symbiotic fungi as chemical engineers: Multi-genome analysis of the Clavicipitaceae reveals dynamics of alkaloid loci.</title>
        <authorList>
            <person name="Schardl C.L."/>
            <person name="Young C.A."/>
            <person name="Hesse U."/>
            <person name="Amyotte S.G."/>
            <person name="Andreeva K."/>
            <person name="Calie P.J."/>
            <person name="Fleetwood D.J."/>
            <person name="Haws D.C."/>
            <person name="Moore N."/>
            <person name="Oeser B."/>
            <person name="Panaccione D.G."/>
            <person name="Schweri K.K."/>
            <person name="Voisey C.R."/>
            <person name="Farman M.L."/>
            <person name="Jaromczyk J.W."/>
            <person name="Roe B.A."/>
            <person name="O'Sullivan D.M."/>
            <person name="Scott B."/>
            <person name="Tudzynski P."/>
            <person name="An Z."/>
            <person name="Arnaoudova E.G."/>
            <person name="Bullock C.T."/>
            <person name="Charlton N.D."/>
            <person name="Chen L."/>
            <person name="Cox M."/>
            <person name="Dinkins R.D."/>
            <person name="Florea S."/>
            <person name="Glenn A.E."/>
            <person name="Gordon A."/>
            <person name="Gueldener U."/>
            <person name="Harris D.R."/>
            <person name="Hollin W."/>
            <person name="Jaromczyk J."/>
            <person name="Johnson R.D."/>
            <person name="Khan A.K."/>
            <person name="Leistner E."/>
            <person name="Leuchtmann A."/>
            <person name="Li C."/>
            <person name="Liu J."/>
            <person name="Liu J."/>
            <person name="Liu M."/>
            <person name="Mace W."/>
            <person name="Machado C."/>
            <person name="Nagabhyru P."/>
            <person name="Pan J."/>
            <person name="Schmid J."/>
            <person name="Sugawara K."/>
            <person name="Steiner U."/>
            <person name="Takach J.E."/>
            <person name="Tanaka E."/>
            <person name="Webb J.S."/>
            <person name="Wilson E.V."/>
            <person name="Wiseman J.L."/>
            <person name="Yoshida R."/>
            <person name="Zeng Z."/>
        </authorList>
    </citation>
    <scope>NUCLEOTIDE SEQUENCE [LARGE SCALE GENOMIC DNA]</scope>
    <source>
        <strain evidence="2 3">20.1</strain>
    </source>
</reference>
<dbReference type="Proteomes" id="UP000016801">
    <property type="component" value="Unassembled WGS sequence"/>
</dbReference>
<dbReference type="VEuPathDB" id="FungiDB:CPUR_06885"/>
<dbReference type="HOGENOM" id="CLU_2922450_0_0_1"/>
<gene>
    <name evidence="2" type="ORF">CPUR_06885</name>
</gene>
<protein>
    <submittedName>
        <fullName evidence="2">Uncharacterized protein</fullName>
    </submittedName>
</protein>
<evidence type="ECO:0000313" key="2">
    <source>
        <dbReference type="EMBL" id="CCE32963.1"/>
    </source>
</evidence>